<dbReference type="EMBL" id="CP006254">
    <property type="protein sequence ID" value="AGT32150.1"/>
    <property type="molecule type" value="Genomic_DNA"/>
</dbReference>
<proteinExistence type="predicted"/>
<dbReference type="STRING" id="1921421.M493_09440"/>
<dbReference type="PATRIC" id="fig|1345697.3.peg.1815"/>
<accession>S5ZD49</accession>
<keyword evidence="2" id="KW-1185">Reference proteome</keyword>
<dbReference type="Proteomes" id="UP000015500">
    <property type="component" value="Chromosome"/>
</dbReference>
<dbReference type="HOGENOM" id="CLU_3007802_0_0_9"/>
<dbReference type="AlphaFoldDB" id="S5ZD49"/>
<protein>
    <submittedName>
        <fullName evidence="1">Uncharacterized protein</fullName>
    </submittedName>
</protein>
<organism evidence="1 2">
    <name type="scientific">Geobacillus genomosp. 3</name>
    <dbReference type="NCBI Taxonomy" id="1921421"/>
    <lineage>
        <taxon>Bacteria</taxon>
        <taxon>Bacillati</taxon>
        <taxon>Bacillota</taxon>
        <taxon>Bacilli</taxon>
        <taxon>Bacillales</taxon>
        <taxon>Anoxybacillaceae</taxon>
        <taxon>Geobacillus</taxon>
    </lineage>
</organism>
<evidence type="ECO:0000313" key="1">
    <source>
        <dbReference type="EMBL" id="AGT32150.1"/>
    </source>
</evidence>
<reference evidence="1 2" key="1">
    <citation type="journal article" date="2014" name="Genome Announc.">
        <title>Complete Genome Sequence of the Thermophilic Polychlorinated Biphenyl Degrader Geobacillus sp. Strain JF8 (NBRC 109937).</title>
        <authorList>
            <person name="Shintani M."/>
            <person name="Ohtsubo Y."/>
            <person name="Fukuda K."/>
            <person name="Hosoyama A."/>
            <person name="Ohji S."/>
            <person name="Yamazoe A."/>
            <person name="Fujita N."/>
            <person name="Nagata Y."/>
            <person name="Tsuda M."/>
            <person name="Hatta T."/>
            <person name="Kimbara K."/>
        </authorList>
    </citation>
    <scope>NUCLEOTIDE SEQUENCE [LARGE SCALE GENOMIC DNA]</scope>
    <source>
        <strain evidence="1 2">JF8</strain>
    </source>
</reference>
<gene>
    <name evidence="1" type="ORF">M493_09440</name>
</gene>
<dbReference type="RefSeq" id="WP_020959957.1">
    <property type="nucleotide sequence ID" value="NC_022080.4"/>
</dbReference>
<dbReference type="KEGG" id="gjf:M493_09440"/>
<sequence>MKPTPETVITENGMPFIRIPFLSITVRRQTDQSARHEENGMLPYMEHPVFRSIVTR</sequence>
<evidence type="ECO:0000313" key="2">
    <source>
        <dbReference type="Proteomes" id="UP000015500"/>
    </source>
</evidence>
<name>S5ZD49_GEOG3</name>